<comment type="caution">
    <text evidence="10">The sequence shown here is derived from an EMBL/GenBank/DDBJ whole genome shotgun (WGS) entry which is preliminary data.</text>
</comment>
<dbReference type="GO" id="GO:0003924">
    <property type="term" value="F:GTPase activity"/>
    <property type="evidence" value="ECO:0007669"/>
    <property type="project" value="InterPro"/>
</dbReference>
<dbReference type="PROSITE" id="PS51419">
    <property type="entry name" value="RAB"/>
    <property type="match status" value="1"/>
</dbReference>
<keyword evidence="4" id="KW-0488">Methylation</keyword>
<dbReference type="PROSITE" id="PS51420">
    <property type="entry name" value="RHO"/>
    <property type="match status" value="1"/>
</dbReference>
<evidence type="ECO:0000313" key="11">
    <source>
        <dbReference type="Proteomes" id="UP000663853"/>
    </source>
</evidence>
<proteinExistence type="inferred from homology"/>
<dbReference type="NCBIfam" id="TIGR00231">
    <property type="entry name" value="small_GTP"/>
    <property type="match status" value="1"/>
</dbReference>
<evidence type="ECO:0000256" key="4">
    <source>
        <dbReference type="ARBA" id="ARBA00022481"/>
    </source>
</evidence>
<evidence type="ECO:0000256" key="5">
    <source>
        <dbReference type="ARBA" id="ARBA00022741"/>
    </source>
</evidence>
<dbReference type="InterPro" id="IPR027417">
    <property type="entry name" value="P-loop_NTPase"/>
</dbReference>
<evidence type="ECO:0000256" key="2">
    <source>
        <dbReference type="ARBA" id="ARBA00010142"/>
    </source>
</evidence>
<evidence type="ECO:0000256" key="8">
    <source>
        <dbReference type="ARBA" id="ARBA00023288"/>
    </source>
</evidence>
<sequence length="221" mass="24273">MTIHTIQSAASATRPKWALFHNPTGTTIHRNLVIVGDGACGKTCLSLMLSKGEFPEIYVPTILEDHTVSVEVDTKHVELALWDTSGQDCYDRIRALIYPESHAILICFAIDWPTSLDNVREKWISEVMHFSAGVPIILVGCKKDLRDDPKTIEELGKTGQKPVTAEEGMAVAQSIGARHYLECSAKSGEGVHEVLQYATRATLLRLEPLLSLPPCADTHTA</sequence>
<evidence type="ECO:0000256" key="3">
    <source>
        <dbReference type="ARBA" id="ARBA00022475"/>
    </source>
</evidence>
<dbReference type="GO" id="GO:0007264">
    <property type="term" value="P:small GTPase-mediated signal transduction"/>
    <property type="evidence" value="ECO:0007669"/>
    <property type="project" value="InterPro"/>
</dbReference>
<name>A0A8H3C6G2_9AGAM</name>
<comment type="subcellular location">
    <subcellularLocation>
        <location evidence="1">Cell membrane</location>
        <topology evidence="1">Lipid-anchor</topology>
        <orientation evidence="1">Cytoplasmic side</orientation>
    </subcellularLocation>
</comment>
<organism evidence="10 11">
    <name type="scientific">Rhizoctonia solani</name>
    <dbReference type="NCBI Taxonomy" id="456999"/>
    <lineage>
        <taxon>Eukaryota</taxon>
        <taxon>Fungi</taxon>
        <taxon>Dikarya</taxon>
        <taxon>Basidiomycota</taxon>
        <taxon>Agaricomycotina</taxon>
        <taxon>Agaricomycetes</taxon>
        <taxon>Cantharellales</taxon>
        <taxon>Ceratobasidiaceae</taxon>
        <taxon>Rhizoctonia</taxon>
    </lineage>
</organism>
<dbReference type="PRINTS" id="PR00449">
    <property type="entry name" value="RASTRNSFRMNG"/>
</dbReference>
<dbReference type="SMART" id="SM00175">
    <property type="entry name" value="RAB"/>
    <property type="match status" value="1"/>
</dbReference>
<dbReference type="Gene3D" id="3.40.50.300">
    <property type="entry name" value="P-loop containing nucleotide triphosphate hydrolases"/>
    <property type="match status" value="1"/>
</dbReference>
<dbReference type="FunFam" id="3.40.50.300:FF:000983">
    <property type="entry name" value="Rho family GTPase"/>
    <property type="match status" value="1"/>
</dbReference>
<dbReference type="InterPro" id="IPR005225">
    <property type="entry name" value="Small_GTP-bd"/>
</dbReference>
<accession>A0A8H3C6G2</accession>
<evidence type="ECO:0000256" key="7">
    <source>
        <dbReference type="ARBA" id="ARBA00023136"/>
    </source>
</evidence>
<keyword evidence="7" id="KW-0472">Membrane</keyword>
<evidence type="ECO:0000256" key="1">
    <source>
        <dbReference type="ARBA" id="ARBA00004342"/>
    </source>
</evidence>
<keyword evidence="3" id="KW-1003">Cell membrane</keyword>
<comment type="similarity">
    <text evidence="2">Belongs to the small GTPase superfamily. Rho family.</text>
</comment>
<keyword evidence="9" id="KW-0636">Prenylation</keyword>
<keyword evidence="5" id="KW-0547">Nucleotide-binding</keyword>
<dbReference type="SMART" id="SM00174">
    <property type="entry name" value="RHO"/>
    <property type="match status" value="1"/>
</dbReference>
<reference evidence="10" key="1">
    <citation type="submission" date="2021-01" db="EMBL/GenBank/DDBJ databases">
        <authorList>
            <person name="Kaushik A."/>
        </authorList>
    </citation>
    <scope>NUCLEOTIDE SEQUENCE</scope>
    <source>
        <strain evidence="10">AG6-10EEA</strain>
    </source>
</reference>
<dbReference type="GO" id="GO:0005886">
    <property type="term" value="C:plasma membrane"/>
    <property type="evidence" value="ECO:0007669"/>
    <property type="project" value="UniProtKB-SubCell"/>
</dbReference>
<evidence type="ECO:0008006" key="12">
    <source>
        <dbReference type="Google" id="ProtNLM"/>
    </source>
</evidence>
<dbReference type="GO" id="GO:0005525">
    <property type="term" value="F:GTP binding"/>
    <property type="evidence" value="ECO:0007669"/>
    <property type="project" value="UniProtKB-KW"/>
</dbReference>
<dbReference type="InterPro" id="IPR003578">
    <property type="entry name" value="Small_GTPase_Rho"/>
</dbReference>
<dbReference type="PROSITE" id="PS51421">
    <property type="entry name" value="RAS"/>
    <property type="match status" value="1"/>
</dbReference>
<gene>
    <name evidence="10" type="ORF">RDB_LOCUS76844</name>
</gene>
<dbReference type="PANTHER" id="PTHR24072">
    <property type="entry name" value="RHO FAMILY GTPASE"/>
    <property type="match status" value="1"/>
</dbReference>
<dbReference type="SMART" id="SM00173">
    <property type="entry name" value="RAS"/>
    <property type="match status" value="1"/>
</dbReference>
<dbReference type="InterPro" id="IPR001806">
    <property type="entry name" value="Small_GTPase"/>
</dbReference>
<dbReference type="EMBL" id="CAJMXA010001919">
    <property type="protein sequence ID" value="CAE6472746.1"/>
    <property type="molecule type" value="Genomic_DNA"/>
</dbReference>
<evidence type="ECO:0000256" key="6">
    <source>
        <dbReference type="ARBA" id="ARBA00023134"/>
    </source>
</evidence>
<keyword evidence="6" id="KW-0342">GTP-binding</keyword>
<dbReference type="Pfam" id="PF00071">
    <property type="entry name" value="Ras"/>
    <property type="match status" value="1"/>
</dbReference>
<dbReference type="AlphaFoldDB" id="A0A8H3C6G2"/>
<dbReference type="Proteomes" id="UP000663853">
    <property type="component" value="Unassembled WGS sequence"/>
</dbReference>
<protein>
    <recommendedName>
        <fullName evidence="12">GTP-binding protein rhoA</fullName>
    </recommendedName>
</protein>
<dbReference type="SUPFAM" id="SSF52540">
    <property type="entry name" value="P-loop containing nucleoside triphosphate hydrolases"/>
    <property type="match status" value="1"/>
</dbReference>
<evidence type="ECO:0000256" key="9">
    <source>
        <dbReference type="ARBA" id="ARBA00023289"/>
    </source>
</evidence>
<keyword evidence="8" id="KW-0449">Lipoprotein</keyword>
<evidence type="ECO:0000313" key="10">
    <source>
        <dbReference type="EMBL" id="CAE6472746.1"/>
    </source>
</evidence>